<accession>A4RZ31</accession>
<evidence type="ECO:0000313" key="2">
    <source>
        <dbReference type="Proteomes" id="UP000001568"/>
    </source>
</evidence>
<evidence type="ECO:0000313" key="1">
    <source>
        <dbReference type="EMBL" id="ABO96797.1"/>
    </source>
</evidence>
<dbReference type="InterPro" id="IPR029058">
    <property type="entry name" value="AB_hydrolase_fold"/>
</dbReference>
<name>A4RZ31_OSTLU</name>
<evidence type="ECO:0008006" key="3">
    <source>
        <dbReference type="Google" id="ProtNLM"/>
    </source>
</evidence>
<dbReference type="Proteomes" id="UP000001568">
    <property type="component" value="Chromosome 6"/>
</dbReference>
<gene>
    <name evidence="1" type="ORF">OSTLU_7576</name>
</gene>
<reference evidence="1 2" key="1">
    <citation type="journal article" date="2007" name="Proc. Natl. Acad. Sci. U.S.A.">
        <title>The tiny eukaryote Ostreococcus provides genomic insights into the paradox of plankton speciation.</title>
        <authorList>
            <person name="Palenik B."/>
            <person name="Grimwood J."/>
            <person name="Aerts A."/>
            <person name="Rouze P."/>
            <person name="Salamov A."/>
            <person name="Putnam N."/>
            <person name="Dupont C."/>
            <person name="Jorgensen R."/>
            <person name="Derelle E."/>
            <person name="Rombauts S."/>
            <person name="Zhou K."/>
            <person name="Otillar R."/>
            <person name="Merchant S.S."/>
            <person name="Podell S."/>
            <person name="Gaasterland T."/>
            <person name="Napoli C."/>
            <person name="Gendler K."/>
            <person name="Manuell A."/>
            <person name="Tai V."/>
            <person name="Vallon O."/>
            <person name="Piganeau G."/>
            <person name="Jancek S."/>
            <person name="Heijde M."/>
            <person name="Jabbari K."/>
            <person name="Bowler C."/>
            <person name="Lohr M."/>
            <person name="Robbens S."/>
            <person name="Werner G."/>
            <person name="Dubchak I."/>
            <person name="Pazour G.J."/>
            <person name="Ren Q."/>
            <person name="Paulsen I."/>
            <person name="Delwiche C."/>
            <person name="Schmutz J."/>
            <person name="Rokhsar D."/>
            <person name="Van de Peer Y."/>
            <person name="Moreau H."/>
            <person name="Grigoriev I.V."/>
        </authorList>
    </citation>
    <scope>NUCLEOTIDE SEQUENCE [LARGE SCALE GENOMIC DNA]</scope>
    <source>
        <strain evidence="1 2">CCE9901</strain>
    </source>
</reference>
<dbReference type="EMBL" id="CP000586">
    <property type="protein sequence ID" value="ABO96797.1"/>
    <property type="molecule type" value="Genomic_DNA"/>
</dbReference>
<protein>
    <recommendedName>
        <fullName evidence="3">Serine aminopeptidase S33 domain-containing protein</fullName>
    </recommendedName>
</protein>
<dbReference type="PANTHER" id="PTHR12277:SF81">
    <property type="entry name" value="PROTEIN ABHD13"/>
    <property type="match status" value="1"/>
</dbReference>
<dbReference type="eggNOG" id="KOG1552">
    <property type="taxonomic scope" value="Eukaryota"/>
</dbReference>
<dbReference type="SUPFAM" id="SSF53474">
    <property type="entry name" value="alpha/beta-Hydrolases"/>
    <property type="match status" value="1"/>
</dbReference>
<dbReference type="PANTHER" id="PTHR12277">
    <property type="entry name" value="ALPHA/BETA HYDROLASE DOMAIN-CONTAINING PROTEIN"/>
    <property type="match status" value="1"/>
</dbReference>
<dbReference type="GeneID" id="5002278"/>
<dbReference type="OrthoDB" id="446723at2759"/>
<dbReference type="Gramene" id="ABO96797">
    <property type="protein sequence ID" value="ABO96797"/>
    <property type="gene ID" value="OSTLU_7576"/>
</dbReference>
<proteinExistence type="predicted"/>
<dbReference type="STRING" id="436017.A4RZ31"/>
<organism evidence="1 2">
    <name type="scientific">Ostreococcus lucimarinus (strain CCE9901)</name>
    <dbReference type="NCBI Taxonomy" id="436017"/>
    <lineage>
        <taxon>Eukaryota</taxon>
        <taxon>Viridiplantae</taxon>
        <taxon>Chlorophyta</taxon>
        <taxon>Mamiellophyceae</taxon>
        <taxon>Mamiellales</taxon>
        <taxon>Bathycoccaceae</taxon>
        <taxon>Ostreococcus</taxon>
    </lineage>
</organism>
<keyword evidence="2" id="KW-1185">Reference proteome</keyword>
<dbReference type="AlphaFoldDB" id="A4RZ31"/>
<feature type="non-terminal residue" evidence="1">
    <location>
        <position position="1"/>
    </location>
</feature>
<dbReference type="RefSeq" id="XP_001418504.1">
    <property type="nucleotide sequence ID" value="XM_001418467.1"/>
</dbReference>
<dbReference type="KEGG" id="olu:OSTLU_7576"/>
<sequence length="162" mass="17347">FVVYAHGNACDVGDCAMEATKIAVGLKAHVIVPEFPGYGVTEGVAHEESVNAVVKATVKYCVKYLNVSQSRMIIMGRSIGTGPACWITRMMCAQGGPPAGLVLQSPYTSIRDVASGYIGATASYLLADRWNNRENLAEVECPVLVMHGDKDTVIPFSHSQNL</sequence>
<dbReference type="HOGENOM" id="CLU_029375_5_2_1"/>
<dbReference type="Gene3D" id="3.40.50.1820">
    <property type="entry name" value="alpha/beta hydrolase"/>
    <property type="match status" value="1"/>
</dbReference>
<feature type="non-terminal residue" evidence="1">
    <location>
        <position position="162"/>
    </location>
</feature>